<evidence type="ECO:0000313" key="2">
    <source>
        <dbReference type="Proteomes" id="UP000003240"/>
    </source>
</evidence>
<dbReference type="eggNOG" id="ENOG5032YMC">
    <property type="taxonomic scope" value="Bacteria"/>
</dbReference>
<dbReference type="RefSeq" id="WP_004096397.1">
    <property type="nucleotide sequence ID" value="NZ_AFGF01000115.1"/>
</dbReference>
<name>F7NKJ2_9FIRM</name>
<dbReference type="EMBL" id="AFGF01000115">
    <property type="protein sequence ID" value="EGO63444.1"/>
    <property type="molecule type" value="Genomic_DNA"/>
</dbReference>
<reference evidence="1 2" key="1">
    <citation type="journal article" date="2011" name="EMBO J.">
        <title>Structural diversity of bacterial flagellar motors.</title>
        <authorList>
            <person name="Chen S."/>
            <person name="Beeby M."/>
            <person name="Murphy G.E."/>
            <person name="Leadbetter J.R."/>
            <person name="Hendrixson D.R."/>
            <person name="Briegel A."/>
            <person name="Li Z."/>
            <person name="Shi J."/>
            <person name="Tocheva E.I."/>
            <person name="Muller A."/>
            <person name="Dobro M.J."/>
            <person name="Jensen G.J."/>
        </authorList>
    </citation>
    <scope>NUCLEOTIDE SEQUENCE [LARGE SCALE GENOMIC DNA]</scope>
    <source>
        <strain evidence="1 2">DSM 6540</strain>
    </source>
</reference>
<dbReference type="OrthoDB" id="960855at2"/>
<protein>
    <submittedName>
        <fullName evidence="1">Uncharacterized protein</fullName>
    </submittedName>
</protein>
<accession>F7NKJ2</accession>
<evidence type="ECO:0000313" key="1">
    <source>
        <dbReference type="EMBL" id="EGO63444.1"/>
    </source>
</evidence>
<dbReference type="Proteomes" id="UP000003240">
    <property type="component" value="Unassembled WGS sequence"/>
</dbReference>
<keyword evidence="2" id="KW-1185">Reference proteome</keyword>
<organism evidence="1 2">
    <name type="scientific">Acetonema longum DSM 6540</name>
    <dbReference type="NCBI Taxonomy" id="1009370"/>
    <lineage>
        <taxon>Bacteria</taxon>
        <taxon>Bacillati</taxon>
        <taxon>Bacillota</taxon>
        <taxon>Negativicutes</taxon>
        <taxon>Acetonemataceae</taxon>
        <taxon>Acetonema</taxon>
    </lineage>
</organism>
<comment type="caution">
    <text evidence="1">The sequence shown here is derived from an EMBL/GenBank/DDBJ whole genome shotgun (WGS) entry which is preliminary data.</text>
</comment>
<proteinExistence type="predicted"/>
<dbReference type="AlphaFoldDB" id="F7NKJ2"/>
<sequence length="97" mass="11034">MKFQAAVVNVHDITYAIVSVKEYVIDSKFTASRVIKVFEPLFPGLPIILVSINFHGLPAYFGNEDVLKVAMNVPVQDIPWQEYTVEYQDNQPFATQE</sequence>
<gene>
    <name evidence="1" type="ORF">ALO_13030</name>
</gene>